<organism evidence="2 3">
    <name type="scientific">Glossina austeni</name>
    <name type="common">Savannah tsetse fly</name>
    <dbReference type="NCBI Taxonomy" id="7395"/>
    <lineage>
        <taxon>Eukaryota</taxon>
        <taxon>Metazoa</taxon>
        <taxon>Ecdysozoa</taxon>
        <taxon>Arthropoda</taxon>
        <taxon>Hexapoda</taxon>
        <taxon>Insecta</taxon>
        <taxon>Pterygota</taxon>
        <taxon>Neoptera</taxon>
        <taxon>Endopterygota</taxon>
        <taxon>Diptera</taxon>
        <taxon>Brachycera</taxon>
        <taxon>Muscomorpha</taxon>
        <taxon>Hippoboscoidea</taxon>
        <taxon>Glossinidae</taxon>
        <taxon>Glossina</taxon>
    </lineage>
</organism>
<evidence type="ECO:0000313" key="2">
    <source>
        <dbReference type="EnsemblMetazoa" id="GAUT004301-PA"/>
    </source>
</evidence>
<feature type="transmembrane region" description="Helical" evidence="1">
    <location>
        <begin position="6"/>
        <end position="31"/>
    </location>
</feature>
<dbReference type="VEuPathDB" id="VectorBase:GAUT004301"/>
<keyword evidence="1" id="KW-0472">Membrane</keyword>
<accession>A0A1A9UGQ8</accession>
<evidence type="ECO:0000313" key="3">
    <source>
        <dbReference type="Proteomes" id="UP000078200"/>
    </source>
</evidence>
<dbReference type="AlphaFoldDB" id="A0A1A9UGQ8"/>
<keyword evidence="1" id="KW-1133">Transmembrane helix</keyword>
<evidence type="ECO:0000256" key="1">
    <source>
        <dbReference type="SAM" id="Phobius"/>
    </source>
</evidence>
<dbReference type="Proteomes" id="UP000078200">
    <property type="component" value="Unassembled WGS sequence"/>
</dbReference>
<name>A0A1A9UGQ8_GLOAU</name>
<proteinExistence type="predicted"/>
<protein>
    <submittedName>
        <fullName evidence="2">Uncharacterized protein</fullName>
    </submittedName>
</protein>
<keyword evidence="3" id="KW-1185">Reference proteome</keyword>
<sequence>MFDTIVYIPTILAYAFISLLVLILGVIVMYVSHKIYGYIYDSLPVAQFSAPSILSADKLNRISAVIAKSECHIGRKSKTALRIYVNIEPCYLAYVVYETDHNQETNSGNENHEIQSTFDILNEGRCMRLIKYFDSLTSIPLGPSVRKCKYPVDNYPSISDYTHKNK</sequence>
<keyword evidence="1" id="KW-0812">Transmembrane</keyword>
<dbReference type="EnsemblMetazoa" id="GAUT004301-RA">
    <property type="protein sequence ID" value="GAUT004301-PA"/>
    <property type="gene ID" value="GAUT004301"/>
</dbReference>
<reference evidence="2" key="1">
    <citation type="submission" date="2020-05" db="UniProtKB">
        <authorList>
            <consortium name="EnsemblMetazoa"/>
        </authorList>
    </citation>
    <scope>IDENTIFICATION</scope>
    <source>
        <strain evidence="2">TTRI</strain>
    </source>
</reference>